<evidence type="ECO:0000256" key="11">
    <source>
        <dbReference type="ARBA" id="ARBA00050990"/>
    </source>
</evidence>
<comment type="subcellular location">
    <subcellularLocation>
        <location evidence="2">Mitochondrion</location>
    </subcellularLocation>
</comment>
<evidence type="ECO:0000256" key="10">
    <source>
        <dbReference type="ARBA" id="ARBA00023128"/>
    </source>
</evidence>
<dbReference type="GO" id="GO:0005739">
    <property type="term" value="C:mitochondrion"/>
    <property type="evidence" value="ECO:0007669"/>
    <property type="project" value="UniProtKB-SubCell"/>
</dbReference>
<keyword evidence="8" id="KW-0560">Oxidoreductase</keyword>
<dbReference type="OrthoDB" id="449487at2759"/>
<keyword evidence="9" id="KW-0408">Iron</keyword>
<dbReference type="InterPro" id="IPR051682">
    <property type="entry name" value="Mito_Persulfide_Diox"/>
</dbReference>
<dbReference type="GO" id="GO:0070813">
    <property type="term" value="P:hydrogen sulfide metabolic process"/>
    <property type="evidence" value="ECO:0007669"/>
    <property type="project" value="TreeGrafter"/>
</dbReference>
<keyword evidence="18" id="KW-1185">Reference proteome</keyword>
<proteinExistence type="inferred from homology"/>
<evidence type="ECO:0000256" key="15">
    <source>
        <dbReference type="ARBA" id="ARBA00077964"/>
    </source>
</evidence>
<dbReference type="InterPro" id="IPR036866">
    <property type="entry name" value="RibonucZ/Hydroxyglut_hydro"/>
</dbReference>
<dbReference type="SMART" id="SM00849">
    <property type="entry name" value="Lactamase_B"/>
    <property type="match status" value="1"/>
</dbReference>
<evidence type="ECO:0000256" key="5">
    <source>
        <dbReference type="ARBA" id="ARBA00022946"/>
    </source>
</evidence>
<evidence type="ECO:0000256" key="6">
    <source>
        <dbReference type="ARBA" id="ARBA00022964"/>
    </source>
</evidence>
<dbReference type="Proteomes" id="UP000749559">
    <property type="component" value="Unassembled WGS sequence"/>
</dbReference>
<comment type="subunit">
    <text evidence="12">Homodimer. Monomer. Interacts with TST. May interact with RELA.</text>
</comment>
<gene>
    <name evidence="17" type="ORF">OFUS_LOCUS21349</name>
</gene>
<evidence type="ECO:0000313" key="17">
    <source>
        <dbReference type="EMBL" id="CAH1797003.1"/>
    </source>
</evidence>
<dbReference type="GO" id="GO:0050313">
    <property type="term" value="F:sulfur dioxygenase activity"/>
    <property type="evidence" value="ECO:0007669"/>
    <property type="project" value="UniProtKB-EC"/>
</dbReference>
<dbReference type="AlphaFoldDB" id="A0A8J1XUP9"/>
<accession>A0A8J1XUP9</accession>
<evidence type="ECO:0000256" key="14">
    <source>
        <dbReference type="ARBA" id="ARBA00067300"/>
    </source>
</evidence>
<dbReference type="InterPro" id="IPR001279">
    <property type="entry name" value="Metallo-B-lactamas"/>
</dbReference>
<evidence type="ECO:0000256" key="2">
    <source>
        <dbReference type="ARBA" id="ARBA00004173"/>
    </source>
</evidence>
<name>A0A8J1XUP9_OWEFU</name>
<dbReference type="FunFam" id="3.60.15.10:FF:000013">
    <property type="entry name" value="Persulfide dioxygenase ETHE1, mitochondrial"/>
    <property type="match status" value="1"/>
</dbReference>
<dbReference type="Gene3D" id="3.60.15.10">
    <property type="entry name" value="Ribonuclease Z/Hydroxyacylglutathione hydrolase-like"/>
    <property type="match status" value="1"/>
</dbReference>
<protein>
    <recommendedName>
        <fullName evidence="14">Persulfide dioxygenase ETHE1, mitochondrial</fullName>
        <ecNumber evidence="13">1.13.11.18</ecNumber>
    </recommendedName>
    <alternativeName>
        <fullName evidence="15">Sulfur dioxygenase ETHE1</fullName>
    </alternativeName>
</protein>
<dbReference type="PANTHER" id="PTHR43084:SF1">
    <property type="entry name" value="PERSULFIDE DIOXYGENASE ETHE1, MITOCHONDRIAL"/>
    <property type="match status" value="1"/>
</dbReference>
<keyword evidence="10" id="KW-0496">Mitochondrion</keyword>
<dbReference type="Pfam" id="PF00753">
    <property type="entry name" value="Lactamase_B"/>
    <property type="match status" value="2"/>
</dbReference>
<keyword evidence="5" id="KW-0809">Transit peptide</keyword>
<dbReference type="CDD" id="cd07724">
    <property type="entry name" value="POD-like_MBL-fold"/>
    <property type="match status" value="1"/>
</dbReference>
<dbReference type="InterPro" id="IPR044528">
    <property type="entry name" value="POD-like_MBL-fold"/>
</dbReference>
<organism evidence="17 18">
    <name type="scientific">Owenia fusiformis</name>
    <name type="common">Polychaete worm</name>
    <dbReference type="NCBI Taxonomy" id="6347"/>
    <lineage>
        <taxon>Eukaryota</taxon>
        <taxon>Metazoa</taxon>
        <taxon>Spiralia</taxon>
        <taxon>Lophotrochozoa</taxon>
        <taxon>Annelida</taxon>
        <taxon>Polychaeta</taxon>
        <taxon>Sedentaria</taxon>
        <taxon>Canalipalpata</taxon>
        <taxon>Sabellida</taxon>
        <taxon>Oweniida</taxon>
        <taxon>Oweniidae</taxon>
        <taxon>Owenia</taxon>
    </lineage>
</organism>
<comment type="similarity">
    <text evidence="3">Belongs to the metallo-beta-lactamase superfamily. Glyoxalase II family.</text>
</comment>
<dbReference type="EC" id="1.13.11.18" evidence="13"/>
<dbReference type="GO" id="GO:0046872">
    <property type="term" value="F:metal ion binding"/>
    <property type="evidence" value="ECO:0007669"/>
    <property type="project" value="UniProtKB-KW"/>
</dbReference>
<comment type="caution">
    <text evidence="17">The sequence shown here is derived from an EMBL/GenBank/DDBJ whole genome shotgun (WGS) entry which is preliminary data.</text>
</comment>
<evidence type="ECO:0000256" key="13">
    <source>
        <dbReference type="ARBA" id="ARBA00066686"/>
    </source>
</evidence>
<dbReference type="PANTHER" id="PTHR43084">
    <property type="entry name" value="PERSULFIDE DIOXYGENASE ETHE1"/>
    <property type="match status" value="1"/>
</dbReference>
<evidence type="ECO:0000256" key="4">
    <source>
        <dbReference type="ARBA" id="ARBA00022723"/>
    </source>
</evidence>
<comment type="catalytic activity">
    <reaction evidence="11">
        <text>S-sulfanylglutathione + O2 + H2O = sulfite + glutathione + 2 H(+)</text>
        <dbReference type="Rhea" id="RHEA:12981"/>
        <dbReference type="ChEBI" id="CHEBI:15377"/>
        <dbReference type="ChEBI" id="CHEBI:15378"/>
        <dbReference type="ChEBI" id="CHEBI:15379"/>
        <dbReference type="ChEBI" id="CHEBI:17359"/>
        <dbReference type="ChEBI" id="CHEBI:57925"/>
        <dbReference type="ChEBI" id="CHEBI:58905"/>
        <dbReference type="EC" id="1.13.11.18"/>
    </reaction>
</comment>
<comment type="cofactor">
    <cofactor evidence="1">
        <name>Fe(2+)</name>
        <dbReference type="ChEBI" id="CHEBI:29033"/>
    </cofactor>
</comment>
<keyword evidence="4" id="KW-0479">Metal-binding</keyword>
<sequence>MASFIRSSKPLCSTVLSNLWKAQNLNEKIGRKFSTSATCNMVFRQLFDSKSWTYTYLLADDESKEAVVIDPVLDLVDRDINIVKELGLTLKYGINTHVHADHITGTGVMKKRIDGFKSVLSEKSGAKADLFLADGEKLNFGKYEIEGRCTPGHTNGCMSFVIHSEKLVFTGDAVLIRGCGRTDFQQGDPRLLYNSVKSKIFSLPDDFLLYPAHDYLGMTSSSVGEEKKHNKRLTKSIDQFEEIMNNLKLPYPKQIDTALPANLVCGIQDDVA</sequence>
<keyword evidence="6" id="KW-0223">Dioxygenase</keyword>
<keyword evidence="7" id="KW-0007">Acetylation</keyword>
<dbReference type="SUPFAM" id="SSF56281">
    <property type="entry name" value="Metallo-hydrolase/oxidoreductase"/>
    <property type="match status" value="1"/>
</dbReference>
<reference evidence="17" key="1">
    <citation type="submission" date="2022-03" db="EMBL/GenBank/DDBJ databases">
        <authorList>
            <person name="Martin C."/>
        </authorList>
    </citation>
    <scope>NUCLEOTIDE SEQUENCE</scope>
</reference>
<evidence type="ECO:0000256" key="9">
    <source>
        <dbReference type="ARBA" id="ARBA00023004"/>
    </source>
</evidence>
<dbReference type="GO" id="GO:0006749">
    <property type="term" value="P:glutathione metabolic process"/>
    <property type="evidence" value="ECO:0007669"/>
    <property type="project" value="InterPro"/>
</dbReference>
<evidence type="ECO:0000313" key="18">
    <source>
        <dbReference type="Proteomes" id="UP000749559"/>
    </source>
</evidence>
<evidence type="ECO:0000259" key="16">
    <source>
        <dbReference type="SMART" id="SM00849"/>
    </source>
</evidence>
<evidence type="ECO:0000256" key="1">
    <source>
        <dbReference type="ARBA" id="ARBA00001954"/>
    </source>
</evidence>
<evidence type="ECO:0000256" key="3">
    <source>
        <dbReference type="ARBA" id="ARBA00006759"/>
    </source>
</evidence>
<dbReference type="EMBL" id="CAIIXF020000010">
    <property type="protein sequence ID" value="CAH1797003.1"/>
    <property type="molecule type" value="Genomic_DNA"/>
</dbReference>
<evidence type="ECO:0000256" key="8">
    <source>
        <dbReference type="ARBA" id="ARBA00023002"/>
    </source>
</evidence>
<evidence type="ECO:0000256" key="12">
    <source>
        <dbReference type="ARBA" id="ARBA00065219"/>
    </source>
</evidence>
<feature type="domain" description="Metallo-beta-lactamase" evidence="16">
    <location>
        <begin position="52"/>
        <end position="213"/>
    </location>
</feature>
<evidence type="ECO:0000256" key="7">
    <source>
        <dbReference type="ARBA" id="ARBA00022990"/>
    </source>
</evidence>